<dbReference type="GO" id="GO:0140359">
    <property type="term" value="F:ABC-type transporter activity"/>
    <property type="evidence" value="ECO:0007669"/>
    <property type="project" value="InterPro"/>
</dbReference>
<dbReference type="Pfam" id="PF01061">
    <property type="entry name" value="ABC2_membrane"/>
    <property type="match status" value="1"/>
</dbReference>
<evidence type="ECO:0000256" key="7">
    <source>
        <dbReference type="ARBA" id="ARBA00022989"/>
    </source>
</evidence>
<dbReference type="GO" id="GO:0043190">
    <property type="term" value="C:ATP-binding cassette (ABC) transporter complex"/>
    <property type="evidence" value="ECO:0007669"/>
    <property type="project" value="InterPro"/>
</dbReference>
<keyword evidence="4 9" id="KW-1003">Cell membrane</keyword>
<feature type="transmembrane region" description="Helical" evidence="9">
    <location>
        <begin position="201"/>
        <end position="219"/>
    </location>
</feature>
<dbReference type="InterPro" id="IPR013525">
    <property type="entry name" value="ABC2_TM"/>
</dbReference>
<evidence type="ECO:0000256" key="3">
    <source>
        <dbReference type="ARBA" id="ARBA00022448"/>
    </source>
</evidence>
<proteinExistence type="inferred from homology"/>
<evidence type="ECO:0000256" key="1">
    <source>
        <dbReference type="ARBA" id="ARBA00004429"/>
    </source>
</evidence>
<dbReference type="EMBL" id="MGDE01000122">
    <property type="protein sequence ID" value="OGL45653.1"/>
    <property type="molecule type" value="Genomic_DNA"/>
</dbReference>
<feature type="transmembrane region" description="Helical" evidence="9">
    <location>
        <begin position="114"/>
        <end position="133"/>
    </location>
</feature>
<evidence type="ECO:0000259" key="10">
    <source>
        <dbReference type="PROSITE" id="PS51012"/>
    </source>
</evidence>
<keyword evidence="3 9" id="KW-0813">Transport</keyword>
<feature type="transmembrane region" description="Helical" evidence="9">
    <location>
        <begin position="31"/>
        <end position="56"/>
    </location>
</feature>
<evidence type="ECO:0000256" key="9">
    <source>
        <dbReference type="RuleBase" id="RU361157"/>
    </source>
</evidence>
<dbReference type="PROSITE" id="PS51012">
    <property type="entry name" value="ABC_TM2"/>
    <property type="match status" value="1"/>
</dbReference>
<evidence type="ECO:0000313" key="12">
    <source>
        <dbReference type="Proteomes" id="UP000178797"/>
    </source>
</evidence>
<dbReference type="PANTHER" id="PTHR30413:SF8">
    <property type="entry name" value="TRANSPORT PERMEASE PROTEIN"/>
    <property type="match status" value="1"/>
</dbReference>
<keyword evidence="8 9" id="KW-0472">Membrane</keyword>
<keyword evidence="5" id="KW-0997">Cell inner membrane</keyword>
<gene>
    <name evidence="11" type="ORF">A2W05_01830</name>
</gene>
<name>A0A1F7RVT2_9BACT</name>
<dbReference type="GO" id="GO:0015920">
    <property type="term" value="P:lipopolysaccharide transport"/>
    <property type="evidence" value="ECO:0007669"/>
    <property type="project" value="TreeGrafter"/>
</dbReference>
<reference evidence="11 12" key="1">
    <citation type="journal article" date="2016" name="Nat. Commun.">
        <title>Thousands of microbial genomes shed light on interconnected biogeochemical processes in an aquifer system.</title>
        <authorList>
            <person name="Anantharaman K."/>
            <person name="Brown C.T."/>
            <person name="Hug L.A."/>
            <person name="Sharon I."/>
            <person name="Castelle C.J."/>
            <person name="Probst A.J."/>
            <person name="Thomas B.C."/>
            <person name="Singh A."/>
            <person name="Wilkins M.J."/>
            <person name="Karaoz U."/>
            <person name="Brodie E.L."/>
            <person name="Williams K.H."/>
            <person name="Hubbard S.S."/>
            <person name="Banfield J.F."/>
        </authorList>
    </citation>
    <scope>NUCLEOTIDE SEQUENCE [LARGE SCALE GENOMIC DNA]</scope>
</reference>
<feature type="domain" description="ABC transmembrane type-2" evidence="10">
    <location>
        <begin position="32"/>
        <end position="250"/>
    </location>
</feature>
<dbReference type="PANTHER" id="PTHR30413">
    <property type="entry name" value="INNER MEMBRANE TRANSPORT PERMEASE"/>
    <property type="match status" value="1"/>
</dbReference>
<comment type="caution">
    <text evidence="11">The sequence shown here is derived from an EMBL/GenBank/DDBJ whole genome shotgun (WGS) entry which is preliminary data.</text>
</comment>
<dbReference type="Proteomes" id="UP000178797">
    <property type="component" value="Unassembled WGS sequence"/>
</dbReference>
<feature type="transmembrane region" description="Helical" evidence="9">
    <location>
        <begin position="172"/>
        <end position="189"/>
    </location>
</feature>
<dbReference type="AlphaFoldDB" id="A0A1F7RVT2"/>
<organism evidence="11 12">
    <name type="scientific">Candidatus Schekmanbacteria bacterium RBG_16_38_10</name>
    <dbReference type="NCBI Taxonomy" id="1817879"/>
    <lineage>
        <taxon>Bacteria</taxon>
        <taxon>Candidatus Schekmaniibacteriota</taxon>
    </lineage>
</organism>
<keyword evidence="6 9" id="KW-0812">Transmembrane</keyword>
<evidence type="ECO:0000313" key="11">
    <source>
        <dbReference type="EMBL" id="OGL45653.1"/>
    </source>
</evidence>
<evidence type="ECO:0000256" key="8">
    <source>
        <dbReference type="ARBA" id="ARBA00023136"/>
    </source>
</evidence>
<feature type="transmembrane region" description="Helical" evidence="9">
    <location>
        <begin position="140"/>
        <end position="160"/>
    </location>
</feature>
<comment type="subcellular location">
    <subcellularLocation>
        <location evidence="1">Cell inner membrane</location>
        <topology evidence="1">Multi-pass membrane protein</topology>
    </subcellularLocation>
    <subcellularLocation>
        <location evidence="9">Cell membrane</location>
        <topology evidence="9">Multi-pass membrane protein</topology>
    </subcellularLocation>
</comment>
<dbReference type="PRINTS" id="PR00164">
    <property type="entry name" value="ABC2TRNSPORT"/>
</dbReference>
<accession>A0A1F7RVT2</accession>
<keyword evidence="7 9" id="KW-1133">Transmembrane helix</keyword>
<evidence type="ECO:0000256" key="2">
    <source>
        <dbReference type="ARBA" id="ARBA00007783"/>
    </source>
</evidence>
<evidence type="ECO:0000256" key="5">
    <source>
        <dbReference type="ARBA" id="ARBA00022519"/>
    </source>
</evidence>
<dbReference type="InterPro" id="IPR047817">
    <property type="entry name" value="ABC2_TM_bact-type"/>
</dbReference>
<protein>
    <recommendedName>
        <fullName evidence="9">Transport permease protein</fullName>
    </recommendedName>
</protein>
<feature type="transmembrane region" description="Helical" evidence="9">
    <location>
        <begin position="225"/>
        <end position="248"/>
    </location>
</feature>
<evidence type="ECO:0000256" key="4">
    <source>
        <dbReference type="ARBA" id="ARBA00022475"/>
    </source>
</evidence>
<dbReference type="InterPro" id="IPR000412">
    <property type="entry name" value="ABC_2_transport"/>
</dbReference>
<comment type="similarity">
    <text evidence="2 9">Belongs to the ABC-2 integral membrane protein family.</text>
</comment>
<evidence type="ECO:0000256" key="6">
    <source>
        <dbReference type="ARBA" id="ARBA00022692"/>
    </source>
</evidence>
<sequence>MIKRITEILRYHELIKNLILRDLKVKYRGSFLGYLWSLIDPLITMTIFIVIFSIIVRIEIKNYPIFLLSAILPWRFFSDSVSRSSNSILGNTNLIKKIYFPRELFPLTEILCHLINFFLSLFLLIPFIFMFHINISAKIALLPFIMFLNFIFIYGLAMIFSSANVFFKDVGYITNFILSIWFYASPVFYSSGMVPKKFYSFYMLNPMAIFIDLYRSAILNLDFPGMFNIIFLILISFLIFILGIRFFIKNERMMMKRI</sequence>